<dbReference type="AlphaFoldDB" id="A0AB73H4G2"/>
<accession>A0AB73H4G2</accession>
<feature type="region of interest" description="Disordered" evidence="1">
    <location>
        <begin position="32"/>
        <end position="51"/>
    </location>
</feature>
<evidence type="ECO:0000313" key="2">
    <source>
        <dbReference type="EMBL" id="MBB5672324.1"/>
    </source>
</evidence>
<evidence type="ECO:0000256" key="1">
    <source>
        <dbReference type="SAM" id="MobiDB-lite"/>
    </source>
</evidence>
<reference evidence="2" key="1">
    <citation type="submission" date="2020-08" db="EMBL/GenBank/DDBJ databases">
        <title>Studying the diversity of plant-associated saprophytic bacteria and their role in host health and plant-pathogen interactions.</title>
        <authorList>
            <person name="Potnis N."/>
        </authorList>
    </citation>
    <scope>NUCLEOTIDE SEQUENCE</scope>
    <source>
        <strain evidence="2">F21</strain>
    </source>
</reference>
<organism evidence="2">
    <name type="scientific">Xanthomonas arboricola</name>
    <dbReference type="NCBI Taxonomy" id="56448"/>
    <lineage>
        <taxon>Bacteria</taxon>
        <taxon>Pseudomonadati</taxon>
        <taxon>Pseudomonadota</taxon>
        <taxon>Gammaproteobacteria</taxon>
        <taxon>Lysobacterales</taxon>
        <taxon>Lysobacteraceae</taxon>
        <taxon>Xanthomonas</taxon>
    </lineage>
</organism>
<sequence length="110" mass="12597">MNKPTIIYTTHSADGCSLQTRYEPFPSSTRYKSVRMGDWSPREPDRETSSAEIELKWTGGRRHKLLLDGDQHRDLEDHDMLPELFARFAEGDDPDVALEEVLEPLQAPTP</sequence>
<feature type="compositionally biased region" description="Basic and acidic residues" evidence="1">
    <location>
        <begin position="40"/>
        <end position="51"/>
    </location>
</feature>
<dbReference type="RefSeq" id="WP_184578650.1">
    <property type="nucleotide sequence ID" value="NZ_JACIIQ010000022.1"/>
</dbReference>
<protein>
    <submittedName>
        <fullName evidence="2">Uncharacterized protein</fullName>
    </submittedName>
</protein>
<name>A0AB73H4G2_9XANT</name>
<gene>
    <name evidence="2" type="ORF">FHR65_003922</name>
</gene>
<dbReference type="EMBL" id="JACIIQ010000022">
    <property type="protein sequence ID" value="MBB5672324.1"/>
    <property type="molecule type" value="Genomic_DNA"/>
</dbReference>
<comment type="caution">
    <text evidence="2">The sequence shown here is derived from an EMBL/GenBank/DDBJ whole genome shotgun (WGS) entry which is preliminary data.</text>
</comment>
<dbReference type="Proteomes" id="UP000528595">
    <property type="component" value="Unassembled WGS sequence"/>
</dbReference>
<proteinExistence type="predicted"/>